<sequence>MHWSWRLTPQKACRLRDAAYCQEQLTAYWEVMPARSCPNDIWYPLDLYLRAHIGREDTVAAATLEVTDPQEIPATVSHAL</sequence>
<evidence type="ECO:0000313" key="1">
    <source>
        <dbReference type="EMBL" id="KAJ1119652.1"/>
    </source>
</evidence>
<dbReference type="Proteomes" id="UP001066276">
    <property type="component" value="Chromosome 8"/>
</dbReference>
<accession>A0AAV7NUF9</accession>
<gene>
    <name evidence="1" type="ORF">NDU88_007837</name>
</gene>
<organism evidence="1 2">
    <name type="scientific">Pleurodeles waltl</name>
    <name type="common">Iberian ribbed newt</name>
    <dbReference type="NCBI Taxonomy" id="8319"/>
    <lineage>
        <taxon>Eukaryota</taxon>
        <taxon>Metazoa</taxon>
        <taxon>Chordata</taxon>
        <taxon>Craniata</taxon>
        <taxon>Vertebrata</taxon>
        <taxon>Euteleostomi</taxon>
        <taxon>Amphibia</taxon>
        <taxon>Batrachia</taxon>
        <taxon>Caudata</taxon>
        <taxon>Salamandroidea</taxon>
        <taxon>Salamandridae</taxon>
        <taxon>Pleurodelinae</taxon>
        <taxon>Pleurodeles</taxon>
    </lineage>
</organism>
<proteinExistence type="predicted"/>
<keyword evidence="2" id="KW-1185">Reference proteome</keyword>
<comment type="caution">
    <text evidence="1">The sequence shown here is derived from an EMBL/GenBank/DDBJ whole genome shotgun (WGS) entry which is preliminary data.</text>
</comment>
<evidence type="ECO:0000313" key="2">
    <source>
        <dbReference type="Proteomes" id="UP001066276"/>
    </source>
</evidence>
<protein>
    <submittedName>
        <fullName evidence="1">Uncharacterized protein</fullName>
    </submittedName>
</protein>
<dbReference type="AlphaFoldDB" id="A0AAV7NUF9"/>
<reference evidence="1" key="1">
    <citation type="journal article" date="2022" name="bioRxiv">
        <title>Sequencing and chromosome-scale assembly of the giantPleurodeles waltlgenome.</title>
        <authorList>
            <person name="Brown T."/>
            <person name="Elewa A."/>
            <person name="Iarovenko S."/>
            <person name="Subramanian E."/>
            <person name="Araus A.J."/>
            <person name="Petzold A."/>
            <person name="Susuki M."/>
            <person name="Suzuki K.-i.T."/>
            <person name="Hayashi T."/>
            <person name="Toyoda A."/>
            <person name="Oliveira C."/>
            <person name="Osipova E."/>
            <person name="Leigh N.D."/>
            <person name="Simon A."/>
            <person name="Yun M.H."/>
        </authorList>
    </citation>
    <scope>NUCLEOTIDE SEQUENCE</scope>
    <source>
        <strain evidence="1">20211129_DDA</strain>
        <tissue evidence="1">Liver</tissue>
    </source>
</reference>
<dbReference type="EMBL" id="JANPWB010000012">
    <property type="protein sequence ID" value="KAJ1119652.1"/>
    <property type="molecule type" value="Genomic_DNA"/>
</dbReference>
<name>A0AAV7NUF9_PLEWA</name>